<reference evidence="2 3" key="1">
    <citation type="journal article" date="2014" name="Curr. Biol.">
        <title>The genome of the clonal raider ant Cerapachys biroi.</title>
        <authorList>
            <person name="Oxley P.R."/>
            <person name="Ji L."/>
            <person name="Fetter-Pruneda I."/>
            <person name="McKenzie S.K."/>
            <person name="Li C."/>
            <person name="Hu H."/>
            <person name="Zhang G."/>
            <person name="Kronauer D.J."/>
        </authorList>
    </citation>
    <scope>NUCLEOTIDE SEQUENCE [LARGE SCALE GENOMIC DNA]</scope>
</reference>
<dbReference type="EMBL" id="KK107109">
    <property type="protein sequence ID" value="EZA59096.1"/>
    <property type="molecule type" value="Genomic_DNA"/>
</dbReference>
<dbReference type="AlphaFoldDB" id="A0A026WTY4"/>
<evidence type="ECO:0000256" key="1">
    <source>
        <dbReference type="SAM" id="Phobius"/>
    </source>
</evidence>
<keyword evidence="3" id="KW-1185">Reference proteome</keyword>
<name>A0A026WTY4_OOCBI</name>
<evidence type="ECO:0000313" key="3">
    <source>
        <dbReference type="Proteomes" id="UP000053097"/>
    </source>
</evidence>
<keyword evidence="1" id="KW-1133">Transmembrane helix</keyword>
<protein>
    <submittedName>
        <fullName evidence="2">Uncharacterized protein</fullName>
    </submittedName>
</protein>
<evidence type="ECO:0000313" key="2">
    <source>
        <dbReference type="EMBL" id="EZA59096.1"/>
    </source>
</evidence>
<keyword evidence="1" id="KW-0812">Transmembrane</keyword>
<keyword evidence="1" id="KW-0472">Membrane</keyword>
<dbReference type="Proteomes" id="UP000053097">
    <property type="component" value="Unassembled WGS sequence"/>
</dbReference>
<organism evidence="2 3">
    <name type="scientific">Ooceraea biroi</name>
    <name type="common">Clonal raider ant</name>
    <name type="synonym">Cerapachys biroi</name>
    <dbReference type="NCBI Taxonomy" id="2015173"/>
    <lineage>
        <taxon>Eukaryota</taxon>
        <taxon>Metazoa</taxon>
        <taxon>Ecdysozoa</taxon>
        <taxon>Arthropoda</taxon>
        <taxon>Hexapoda</taxon>
        <taxon>Insecta</taxon>
        <taxon>Pterygota</taxon>
        <taxon>Neoptera</taxon>
        <taxon>Endopterygota</taxon>
        <taxon>Hymenoptera</taxon>
        <taxon>Apocrita</taxon>
        <taxon>Aculeata</taxon>
        <taxon>Formicoidea</taxon>
        <taxon>Formicidae</taxon>
        <taxon>Dorylinae</taxon>
        <taxon>Ooceraea</taxon>
    </lineage>
</organism>
<feature type="transmembrane region" description="Helical" evidence="1">
    <location>
        <begin position="23"/>
        <end position="41"/>
    </location>
</feature>
<accession>A0A026WTY4</accession>
<proteinExistence type="predicted"/>
<sequence length="59" mass="6221">MTIASTCTLCEYLLPTDEAAVNVAYIVVGSVILAVIVIGSFSPRELACPQIHSRNVTIG</sequence>
<gene>
    <name evidence="2" type="ORF">X777_15737</name>
</gene>